<name>A0ABD3R7J8_9STRA</name>
<reference evidence="3 4" key="1">
    <citation type="submission" date="2024-10" db="EMBL/GenBank/DDBJ databases">
        <title>Updated reference genomes for cyclostephanoid diatoms.</title>
        <authorList>
            <person name="Roberts W.R."/>
            <person name="Alverson A.J."/>
        </authorList>
    </citation>
    <scope>NUCLEOTIDE SEQUENCE [LARGE SCALE GENOMIC DNA]</scope>
    <source>
        <strain evidence="3 4">AJA228-03</strain>
    </source>
</reference>
<feature type="transmembrane region" description="Helical" evidence="2">
    <location>
        <begin position="67"/>
        <end position="87"/>
    </location>
</feature>
<gene>
    <name evidence="3" type="ORF">ACHAXA_004151</name>
</gene>
<evidence type="ECO:0000256" key="2">
    <source>
        <dbReference type="SAM" id="Phobius"/>
    </source>
</evidence>
<keyword evidence="4" id="KW-1185">Reference proteome</keyword>
<feature type="transmembrane region" description="Helical" evidence="2">
    <location>
        <begin position="27"/>
        <end position="46"/>
    </location>
</feature>
<feature type="compositionally biased region" description="Acidic residues" evidence="1">
    <location>
        <begin position="263"/>
        <end position="272"/>
    </location>
</feature>
<evidence type="ECO:0000256" key="1">
    <source>
        <dbReference type="SAM" id="MobiDB-lite"/>
    </source>
</evidence>
<sequence length="294" mass="33894">MCRAYLDCDARCHVNTPSLSRARIWPLPPLVIVAMIPFLPQSFYLNRGYTRWFHLMSFAYFLTRSTFLRKVLILQGISICAGWYSVIPFDYFVDGTFCHVLYRHMPRAMLSHMMQELACENDDDRCGYVMLNTSVSILMKALSHVLDIIAHPGLLYLLHRLHRRAGGTLRDVFAWPVIVVAWHASRTWSAVHSYHNNGALAFWYYGFDVYKVTNLDSYLVSYVAEGVCFSVAILCRLYWDHIERSLDSSSKANVMDRINESMEEKDEDEDEYPLPNLIHSPSTISSGSMSDADY</sequence>
<keyword evidence="2" id="KW-1133">Transmembrane helix</keyword>
<dbReference type="AlphaFoldDB" id="A0ABD3R7J8"/>
<keyword evidence="2" id="KW-0472">Membrane</keyword>
<organism evidence="3 4">
    <name type="scientific">Cyclostephanos tholiformis</name>
    <dbReference type="NCBI Taxonomy" id="382380"/>
    <lineage>
        <taxon>Eukaryota</taxon>
        <taxon>Sar</taxon>
        <taxon>Stramenopiles</taxon>
        <taxon>Ochrophyta</taxon>
        <taxon>Bacillariophyta</taxon>
        <taxon>Coscinodiscophyceae</taxon>
        <taxon>Thalassiosirophycidae</taxon>
        <taxon>Stephanodiscales</taxon>
        <taxon>Stephanodiscaceae</taxon>
        <taxon>Cyclostephanos</taxon>
    </lineage>
</organism>
<proteinExistence type="predicted"/>
<feature type="region of interest" description="Disordered" evidence="1">
    <location>
        <begin position="259"/>
        <end position="294"/>
    </location>
</feature>
<feature type="compositionally biased region" description="Polar residues" evidence="1">
    <location>
        <begin position="279"/>
        <end position="294"/>
    </location>
</feature>
<evidence type="ECO:0000313" key="4">
    <source>
        <dbReference type="Proteomes" id="UP001530377"/>
    </source>
</evidence>
<dbReference type="EMBL" id="JALLPB020000464">
    <property type="protein sequence ID" value="KAL3808864.1"/>
    <property type="molecule type" value="Genomic_DNA"/>
</dbReference>
<comment type="caution">
    <text evidence="3">The sequence shown here is derived from an EMBL/GenBank/DDBJ whole genome shotgun (WGS) entry which is preliminary data.</text>
</comment>
<evidence type="ECO:0000313" key="3">
    <source>
        <dbReference type="EMBL" id="KAL3808864.1"/>
    </source>
</evidence>
<protein>
    <submittedName>
        <fullName evidence="3">Uncharacterized protein</fullName>
    </submittedName>
</protein>
<dbReference type="Proteomes" id="UP001530377">
    <property type="component" value="Unassembled WGS sequence"/>
</dbReference>
<accession>A0ABD3R7J8</accession>
<keyword evidence="2" id="KW-0812">Transmembrane</keyword>